<evidence type="ECO:0000256" key="3">
    <source>
        <dbReference type="ARBA" id="ARBA00022692"/>
    </source>
</evidence>
<evidence type="ECO:0000256" key="2">
    <source>
        <dbReference type="ARBA" id="ARBA00007474"/>
    </source>
</evidence>
<evidence type="ECO:0000256" key="10">
    <source>
        <dbReference type="SAM" id="Phobius"/>
    </source>
</evidence>
<evidence type="ECO:0000256" key="7">
    <source>
        <dbReference type="ARBA" id="ARBA00023136"/>
    </source>
</evidence>
<keyword evidence="5 10" id="KW-1133">Transmembrane helix</keyword>
<gene>
    <name evidence="12 13" type="primary">GOLM1</name>
</gene>
<dbReference type="PANTHER" id="PTHR15896:SF8">
    <property type="entry name" value="GOLGI MEMBRANE PROTEIN 1"/>
    <property type="match status" value="1"/>
</dbReference>
<evidence type="ECO:0000256" key="6">
    <source>
        <dbReference type="ARBA" id="ARBA00023054"/>
    </source>
</evidence>
<evidence type="ECO:0000256" key="9">
    <source>
        <dbReference type="SAM" id="MobiDB-lite"/>
    </source>
</evidence>
<evidence type="ECO:0000256" key="4">
    <source>
        <dbReference type="ARBA" id="ARBA00022968"/>
    </source>
</evidence>
<feature type="compositionally biased region" description="Basic and acidic residues" evidence="9">
    <location>
        <begin position="278"/>
        <end position="288"/>
    </location>
</feature>
<dbReference type="Proteomes" id="UP001652642">
    <property type="component" value="Chromosome 2"/>
</dbReference>
<feature type="compositionally biased region" description="Basic and acidic residues" evidence="9">
    <location>
        <begin position="348"/>
        <end position="366"/>
    </location>
</feature>
<keyword evidence="11" id="KW-1185">Reference proteome</keyword>
<reference evidence="11 12" key="1">
    <citation type="submission" date="2025-05" db="UniProtKB">
        <authorList>
            <consortium name="RefSeq"/>
        </authorList>
    </citation>
    <scope>NUCLEOTIDE SEQUENCE [LARGE SCALE GENOMIC DNA]</scope>
</reference>
<proteinExistence type="inferred from homology"/>
<keyword evidence="4" id="KW-0735">Signal-anchor</keyword>
<organism evidence="11 13">
    <name type="scientific">Pogona vitticeps</name>
    <name type="common">central bearded dragon</name>
    <dbReference type="NCBI Taxonomy" id="103695"/>
    <lineage>
        <taxon>Eukaryota</taxon>
        <taxon>Metazoa</taxon>
        <taxon>Chordata</taxon>
        <taxon>Craniata</taxon>
        <taxon>Vertebrata</taxon>
        <taxon>Euteleostomi</taxon>
        <taxon>Lepidosauria</taxon>
        <taxon>Squamata</taxon>
        <taxon>Bifurcata</taxon>
        <taxon>Unidentata</taxon>
        <taxon>Episquamata</taxon>
        <taxon>Toxicofera</taxon>
        <taxon>Iguania</taxon>
        <taxon>Acrodonta</taxon>
        <taxon>Agamidae</taxon>
        <taxon>Amphibolurinae</taxon>
        <taxon>Pogona</taxon>
    </lineage>
</organism>
<dbReference type="InterPro" id="IPR026139">
    <property type="entry name" value="GOLM1/CASC4"/>
</dbReference>
<dbReference type="RefSeq" id="XP_072848410.1">
    <property type="nucleotide sequence ID" value="XM_072992309.1"/>
</dbReference>
<dbReference type="PANTHER" id="PTHR15896">
    <property type="entry name" value="GOLGI PHOSPHOPROTEIN 2/GP73-RELATED"/>
    <property type="match status" value="1"/>
</dbReference>
<evidence type="ECO:0000313" key="11">
    <source>
        <dbReference type="Proteomes" id="UP001652642"/>
    </source>
</evidence>
<feature type="region of interest" description="Disordered" evidence="9">
    <location>
        <begin position="315"/>
        <end position="368"/>
    </location>
</feature>
<keyword evidence="3 10" id="KW-0812">Transmembrane</keyword>
<keyword evidence="7 10" id="KW-0472">Membrane</keyword>
<feature type="transmembrane region" description="Helical" evidence="10">
    <location>
        <begin position="16"/>
        <end position="34"/>
    </location>
</feature>
<evidence type="ECO:0000313" key="13">
    <source>
        <dbReference type="RefSeq" id="XP_072848410.1"/>
    </source>
</evidence>
<dbReference type="RefSeq" id="XP_072848409.1">
    <property type="nucleotide sequence ID" value="XM_072992308.1"/>
</dbReference>
<dbReference type="GeneID" id="110085551"/>
<feature type="compositionally biased region" description="Basic and acidic residues" evidence="9">
    <location>
        <begin position="242"/>
        <end position="263"/>
    </location>
</feature>
<comment type="subcellular location">
    <subcellularLocation>
        <location evidence="1">Membrane</location>
        <topology evidence="1">Single-pass type II membrane protein</topology>
    </subcellularLocation>
</comment>
<evidence type="ECO:0000256" key="1">
    <source>
        <dbReference type="ARBA" id="ARBA00004606"/>
    </source>
</evidence>
<evidence type="ECO:0000256" key="5">
    <source>
        <dbReference type="ARBA" id="ARBA00022989"/>
    </source>
</evidence>
<feature type="region of interest" description="Disordered" evidence="9">
    <location>
        <begin position="212"/>
        <end position="296"/>
    </location>
</feature>
<evidence type="ECO:0000256" key="8">
    <source>
        <dbReference type="SAM" id="Coils"/>
    </source>
</evidence>
<comment type="similarity">
    <text evidence="2">Belongs to the GOLM family.</text>
</comment>
<keyword evidence="6 8" id="KW-0175">Coiled coil</keyword>
<evidence type="ECO:0000313" key="12">
    <source>
        <dbReference type="RefSeq" id="XP_072848409.1"/>
    </source>
</evidence>
<accession>A0ABM5FSP8</accession>
<sequence length="418" mass="48141">MVGLGNSRRGMKSPPLLVAALVACIIVLGFNYWIASSRVVDLQNHIMELEGKVRRAELESNEFQRERRGEMEKIQIRHNFLMENANKIHRDEKATLLNNITVNEKLIHSLQEHLKELQQEYGKLQLDIYKFQKNQTNLQRKFTYDMSQCINQMKELKEQCEERIEAISRKGSEMPQIKEKKNISNTSDKNDQVNIQVPTFGQPELQHHDLTKQGNELPEKQESSKLEAMKPTSMVKNMAEMDDQKKGTSDVVINKDESKKDDLPVSQDHLQMPAKSSMDNKELPREPGIEQNSYEEVRNGLQEVLVGRTTGKLLEAVDHQNNNEAKVDDEEIEREQLLNDDVQQDDQDTSKGEDPGNKRVNQDSKGVDYNLDVNEAESETDKQAALVDQPNNFNVQNLDDPNLQNHLFKFGEEHQQKL</sequence>
<feature type="compositionally biased region" description="Basic and acidic residues" evidence="9">
    <location>
        <begin position="212"/>
        <end position="228"/>
    </location>
</feature>
<protein>
    <submittedName>
        <fullName evidence="12 13">Golgi membrane protein 1 isoform X1</fullName>
    </submittedName>
</protein>
<feature type="coiled-coil region" evidence="8">
    <location>
        <begin position="100"/>
        <end position="170"/>
    </location>
</feature>
<feature type="coiled-coil region" evidence="8">
    <location>
        <begin position="39"/>
        <end position="73"/>
    </location>
</feature>
<name>A0ABM5FSP8_9SAUR</name>
<dbReference type="PRINTS" id="PR02084">
    <property type="entry name" value="GOLM1CASC4"/>
</dbReference>